<dbReference type="OrthoDB" id="3174087at2"/>
<dbReference type="RefSeq" id="WP_014244084.1">
    <property type="nucleotide sequence ID" value="NC_016620.1"/>
</dbReference>
<dbReference type="SUPFAM" id="SSF51735">
    <property type="entry name" value="NAD(P)-binding Rossmann-fold domains"/>
    <property type="match status" value="1"/>
</dbReference>
<dbReference type="KEGG" id="bmx:BMS_1438"/>
<dbReference type="InterPro" id="IPR051783">
    <property type="entry name" value="NAD(P)-dependent_oxidoreduct"/>
</dbReference>
<dbReference type="PANTHER" id="PTHR48079">
    <property type="entry name" value="PROTEIN YEEZ"/>
    <property type="match status" value="1"/>
</dbReference>
<dbReference type="GO" id="GO:0016616">
    <property type="term" value="F:oxidoreductase activity, acting on the CH-OH group of donors, NAD or NADP as acceptor"/>
    <property type="evidence" value="ECO:0007669"/>
    <property type="project" value="InterPro"/>
</dbReference>
<proteinExistence type="predicted"/>
<dbReference type="GO" id="GO:0005737">
    <property type="term" value="C:cytoplasm"/>
    <property type="evidence" value="ECO:0007669"/>
    <property type="project" value="TreeGrafter"/>
</dbReference>
<dbReference type="Gene3D" id="3.40.50.720">
    <property type="entry name" value="NAD(P)-binding Rossmann-like Domain"/>
    <property type="match status" value="1"/>
</dbReference>
<dbReference type="GO" id="GO:0006694">
    <property type="term" value="P:steroid biosynthetic process"/>
    <property type="evidence" value="ECO:0007669"/>
    <property type="project" value="InterPro"/>
</dbReference>
<evidence type="ECO:0000313" key="2">
    <source>
        <dbReference type="EMBL" id="CBW26300.1"/>
    </source>
</evidence>
<evidence type="ECO:0000313" key="3">
    <source>
        <dbReference type="Proteomes" id="UP000008963"/>
    </source>
</evidence>
<keyword evidence="3" id="KW-1185">Reference proteome</keyword>
<dbReference type="PANTHER" id="PTHR48079:SF6">
    <property type="entry name" value="NAD(P)-BINDING DOMAIN-CONTAINING PROTEIN-RELATED"/>
    <property type="match status" value="1"/>
</dbReference>
<organism evidence="2 3">
    <name type="scientific">Halobacteriovorax marinus (strain ATCC BAA-682 / DSM 15412 / SJ)</name>
    <name type="common">Bacteriovorax marinus</name>
    <dbReference type="NCBI Taxonomy" id="862908"/>
    <lineage>
        <taxon>Bacteria</taxon>
        <taxon>Pseudomonadati</taxon>
        <taxon>Bdellovibrionota</taxon>
        <taxon>Bacteriovoracia</taxon>
        <taxon>Bacteriovoracales</taxon>
        <taxon>Halobacteriovoraceae</taxon>
        <taxon>Halobacteriovorax</taxon>
    </lineage>
</organism>
<feature type="domain" description="3-beta hydroxysteroid dehydrogenase/isomerase" evidence="1">
    <location>
        <begin position="4"/>
        <end position="251"/>
    </location>
</feature>
<reference evidence="3" key="1">
    <citation type="journal article" date="2013" name="ISME J.">
        <title>A small predatory core genome in the divergent marine Bacteriovorax marinus SJ and the terrestrial Bdellovibrio bacteriovorus.</title>
        <authorList>
            <person name="Crossman L.C."/>
            <person name="Chen H."/>
            <person name="Cerdeno-Tarraga A.M."/>
            <person name="Brooks K."/>
            <person name="Quail M.A."/>
            <person name="Pineiro S.A."/>
            <person name="Hobley L."/>
            <person name="Sockett R.E."/>
            <person name="Bentley S.D."/>
            <person name="Parkhill J."/>
            <person name="Williams H.N."/>
            <person name="Stine O.C."/>
        </authorList>
    </citation>
    <scope>NUCLEOTIDE SEQUENCE [LARGE SCALE GENOMIC DNA]</scope>
    <source>
        <strain evidence="3">ATCC BAA-682 / DSM 15412 / SJ</strain>
    </source>
</reference>
<sequence length="325" mass="36651">MKILVTGAGGFLGFYIARDLKSLGHEVYNFSRTHHADLDQIEVTTRTGNLNDPESIEAALDGIEAIFHVAGKVAMWGKWDDFYQTNTVGTKNLVHAAKKKSIKKFIYTSTPSVVFGEGDIINGDESLPYPDDSLSLYAKSKMLAEQFVLEQNSKEFLTCALRPHLIFGPRDKNIIPRLVEAQKKKKLKRIGDGENLVDIIYVENAAKAHIQAFEKLSVDSPVAGSAYFIAQERPVNLWDFINKILEVNGQSKVTKSISVKKAYFIGTIIEKILRLFKIWNIHPPMTRFVALQLGKSHYFKHDKAVNDFNYHPDIGIEESLKRITP</sequence>
<dbReference type="AlphaFoldDB" id="E1X073"/>
<dbReference type="STRING" id="862908.BMS_1438"/>
<dbReference type="InterPro" id="IPR002225">
    <property type="entry name" value="3Beta_OHSteriod_DH/Estase"/>
</dbReference>
<dbReference type="InterPro" id="IPR036291">
    <property type="entry name" value="NAD(P)-bd_dom_sf"/>
</dbReference>
<dbReference type="GO" id="GO:0004029">
    <property type="term" value="F:aldehyde dehydrogenase (NAD+) activity"/>
    <property type="evidence" value="ECO:0007669"/>
    <property type="project" value="TreeGrafter"/>
</dbReference>
<protein>
    <submittedName>
        <fullName evidence="2">Cholesterol dehydrogenase</fullName>
    </submittedName>
</protein>
<dbReference type="Proteomes" id="UP000008963">
    <property type="component" value="Chromosome"/>
</dbReference>
<evidence type="ECO:0000259" key="1">
    <source>
        <dbReference type="Pfam" id="PF01073"/>
    </source>
</evidence>
<dbReference type="PATRIC" id="fig|862908.3.peg.1369"/>
<dbReference type="HOGENOM" id="CLU_007383_6_1_7"/>
<gene>
    <name evidence="2" type="ordered locus">BMS_1438</name>
</gene>
<dbReference type="EMBL" id="FQ312005">
    <property type="protein sequence ID" value="CBW26300.1"/>
    <property type="molecule type" value="Genomic_DNA"/>
</dbReference>
<name>E1X073_HALMS</name>
<accession>E1X073</accession>
<dbReference type="eggNOG" id="COG0451">
    <property type="taxonomic scope" value="Bacteria"/>
</dbReference>
<dbReference type="Pfam" id="PF01073">
    <property type="entry name" value="3Beta_HSD"/>
    <property type="match status" value="1"/>
</dbReference>